<dbReference type="STRING" id="381666.H16_A2579"/>
<evidence type="ECO:0000313" key="1">
    <source>
        <dbReference type="EMBL" id="CAJ93662.1"/>
    </source>
</evidence>
<name>Q0K8K9_CUPNH</name>
<protein>
    <submittedName>
        <fullName evidence="1">Uncharacterized protein</fullName>
    </submittedName>
</protein>
<dbReference type="HOGENOM" id="CLU_1728334_0_0_4"/>
<accession>Q0K8K9</accession>
<dbReference type="EMBL" id="AM260479">
    <property type="protein sequence ID" value="CAJ93662.1"/>
    <property type="molecule type" value="Genomic_DNA"/>
</dbReference>
<keyword evidence="2" id="KW-1185">Reference proteome</keyword>
<sequence>MLNAGATGAGGIAAGRGRPRRVKEQIFRTRHGCRCCLTTPGGRTYYFLEFCDRAPVFPVRRQANLPAGTVSRCGQDFSHRSGCRQWHPPLNSVLPEHSVPTSPPASPKPPLGDFLHAGGTVRAAFYCHLPVWRLAERKVAGDGRGWRQPQV</sequence>
<dbReference type="Proteomes" id="UP000008210">
    <property type="component" value="Chromosome 1"/>
</dbReference>
<gene>
    <name evidence="1" type="ordered locus">H16_A2579</name>
</gene>
<organism evidence="1 2">
    <name type="scientific">Cupriavidus necator (strain ATCC 17699 / DSM 428 / KCTC 22496 / NCIMB 10442 / H16 / Stanier 337)</name>
    <name type="common">Ralstonia eutropha</name>
    <dbReference type="NCBI Taxonomy" id="381666"/>
    <lineage>
        <taxon>Bacteria</taxon>
        <taxon>Pseudomonadati</taxon>
        <taxon>Pseudomonadota</taxon>
        <taxon>Betaproteobacteria</taxon>
        <taxon>Burkholderiales</taxon>
        <taxon>Burkholderiaceae</taxon>
        <taxon>Cupriavidus</taxon>
    </lineage>
</organism>
<reference evidence="1 2" key="1">
    <citation type="journal article" date="2006" name="Nat. Biotechnol.">
        <title>Genome sequence of the bioplastic-producing 'Knallgas' bacterium Ralstonia eutropha H16.</title>
        <authorList>
            <person name="Pohlmann A."/>
            <person name="Fricke W.F."/>
            <person name="Reinecke F."/>
            <person name="Kusian B."/>
            <person name="Liesegang H."/>
            <person name="Cramm R."/>
            <person name="Eitinger T."/>
            <person name="Ewering C."/>
            <person name="Potter M."/>
            <person name="Schwartz E."/>
            <person name="Strittmatter A."/>
            <person name="Voss I."/>
            <person name="Gottschalk G."/>
            <person name="Steinbuechel A."/>
            <person name="Friedrich B."/>
            <person name="Bowien B."/>
        </authorList>
    </citation>
    <scope>NUCLEOTIDE SEQUENCE [LARGE SCALE GENOMIC DNA]</scope>
    <source>
        <strain evidence="2">ATCC 17699 / DSM 428 / KCTC 22496 / NCIMB 10442 / H16 / Stanier 337</strain>
    </source>
</reference>
<dbReference type="KEGG" id="reh:H16_A2579"/>
<dbReference type="AlphaFoldDB" id="Q0K8K9"/>
<evidence type="ECO:0000313" key="2">
    <source>
        <dbReference type="Proteomes" id="UP000008210"/>
    </source>
</evidence>
<proteinExistence type="predicted"/>